<dbReference type="EMBL" id="JAHXZJ010000374">
    <property type="protein sequence ID" value="KAH0561570.1"/>
    <property type="molecule type" value="Genomic_DNA"/>
</dbReference>
<protein>
    <submittedName>
        <fullName evidence="1">Uncharacterized protein</fullName>
    </submittedName>
</protein>
<accession>A0AAV7IZR0</accession>
<sequence>MSGICCLSLRSSRCLWLTGDFDLPNTGWFLKLAFEFPDTQTLAQGRVTRSSAIRVYMGFWAGVRGEGTIFLLANSGWRGN</sequence>
<reference evidence="1 2" key="1">
    <citation type="journal article" date="2021" name="J. Hered.">
        <title>A chromosome-level genome assembly of the parasitoid wasp, Cotesia glomerata (Hymenoptera: Braconidae).</title>
        <authorList>
            <person name="Pinto B.J."/>
            <person name="Weis J.J."/>
            <person name="Gamble T."/>
            <person name="Ode P.J."/>
            <person name="Paul R."/>
            <person name="Zaspel J.M."/>
        </authorList>
    </citation>
    <scope>NUCLEOTIDE SEQUENCE [LARGE SCALE GENOMIC DNA]</scope>
    <source>
        <strain evidence="1">CgM1</strain>
    </source>
</reference>
<keyword evidence="2" id="KW-1185">Reference proteome</keyword>
<organism evidence="1 2">
    <name type="scientific">Cotesia glomerata</name>
    <name type="common">Lepidopteran parasitic wasp</name>
    <name type="synonym">Apanteles glomeratus</name>
    <dbReference type="NCBI Taxonomy" id="32391"/>
    <lineage>
        <taxon>Eukaryota</taxon>
        <taxon>Metazoa</taxon>
        <taxon>Ecdysozoa</taxon>
        <taxon>Arthropoda</taxon>
        <taxon>Hexapoda</taxon>
        <taxon>Insecta</taxon>
        <taxon>Pterygota</taxon>
        <taxon>Neoptera</taxon>
        <taxon>Endopterygota</taxon>
        <taxon>Hymenoptera</taxon>
        <taxon>Apocrita</taxon>
        <taxon>Ichneumonoidea</taxon>
        <taxon>Braconidae</taxon>
        <taxon>Microgastrinae</taxon>
        <taxon>Cotesia</taxon>
    </lineage>
</organism>
<name>A0AAV7IZR0_COTGL</name>
<dbReference type="Proteomes" id="UP000826195">
    <property type="component" value="Unassembled WGS sequence"/>
</dbReference>
<evidence type="ECO:0000313" key="2">
    <source>
        <dbReference type="Proteomes" id="UP000826195"/>
    </source>
</evidence>
<proteinExistence type="predicted"/>
<gene>
    <name evidence="1" type="ORF">KQX54_017745</name>
</gene>
<comment type="caution">
    <text evidence="1">The sequence shown here is derived from an EMBL/GenBank/DDBJ whole genome shotgun (WGS) entry which is preliminary data.</text>
</comment>
<evidence type="ECO:0000313" key="1">
    <source>
        <dbReference type="EMBL" id="KAH0561570.1"/>
    </source>
</evidence>
<dbReference type="AlphaFoldDB" id="A0AAV7IZR0"/>